<proteinExistence type="predicted"/>
<reference evidence="1" key="1">
    <citation type="submission" date="2018-05" db="EMBL/GenBank/DDBJ databases">
        <authorList>
            <person name="Lanie J.A."/>
            <person name="Ng W.-L."/>
            <person name="Kazmierczak K.M."/>
            <person name="Andrzejewski T.M."/>
            <person name="Davidsen T.M."/>
            <person name="Wayne K.J."/>
            <person name="Tettelin H."/>
            <person name="Glass J.I."/>
            <person name="Rusch D."/>
            <person name="Podicherti R."/>
            <person name="Tsui H.-C.T."/>
            <person name="Winkler M.E."/>
        </authorList>
    </citation>
    <scope>NUCLEOTIDE SEQUENCE</scope>
</reference>
<feature type="non-terminal residue" evidence="1">
    <location>
        <position position="213"/>
    </location>
</feature>
<feature type="non-terminal residue" evidence="1">
    <location>
        <position position="1"/>
    </location>
</feature>
<dbReference type="EMBL" id="UINC01230398">
    <property type="protein sequence ID" value="SVE62514.1"/>
    <property type="molecule type" value="Genomic_DNA"/>
</dbReference>
<gene>
    <name evidence="1" type="ORF">METZ01_LOCUS515368</name>
</gene>
<name>A0A383F0Y7_9ZZZZ</name>
<dbReference type="SUPFAM" id="SSF110849">
    <property type="entry name" value="ParB/Sulfiredoxin"/>
    <property type="match status" value="1"/>
</dbReference>
<organism evidence="1">
    <name type="scientific">marine metagenome</name>
    <dbReference type="NCBI Taxonomy" id="408172"/>
    <lineage>
        <taxon>unclassified sequences</taxon>
        <taxon>metagenomes</taxon>
        <taxon>ecological metagenomes</taxon>
    </lineage>
</organism>
<dbReference type="InterPro" id="IPR036086">
    <property type="entry name" value="ParB/Sulfiredoxin_sf"/>
</dbReference>
<protein>
    <submittedName>
        <fullName evidence="1">Uncharacterized protein</fullName>
    </submittedName>
</protein>
<sequence>VPDSDLMTSIPLRKIIPDFADEIKRRKLEDTTPSKVVIPFRNEHRTDKERDVVSVPIEILRFRKENGRIISNVLNYEQEHGILKENSDATQVELRKFLSEKDPEKTKELMNSIRSSGQRDPAVITCDGFLINGNRRKVAIDALHEDTGEDEYSRMKVVILPGKDDPGGPPTKKEIEQIENRYQLQSDGKSEYTRLDQAISIRHKRDSGMSLKE</sequence>
<dbReference type="AlphaFoldDB" id="A0A383F0Y7"/>
<evidence type="ECO:0000313" key="1">
    <source>
        <dbReference type="EMBL" id="SVE62514.1"/>
    </source>
</evidence>
<accession>A0A383F0Y7</accession>